<protein>
    <recommendedName>
        <fullName evidence="1">Glycoside hydrolase family 38 N-terminal domain-containing protein</fullName>
    </recommendedName>
</protein>
<dbReference type="GO" id="GO:0006013">
    <property type="term" value="P:mannose metabolic process"/>
    <property type="evidence" value="ECO:0007669"/>
    <property type="project" value="InterPro"/>
</dbReference>
<evidence type="ECO:0000313" key="2">
    <source>
        <dbReference type="EMBL" id="RZC50865.1"/>
    </source>
</evidence>
<sequence length="223" mass="25185">MLREKLQRLQDGSYVVEVVKEAEEPKVGFDSFFFGRIDYQDLQQRKNEKRLEFVWQGSKTLGSSAQIFAGALTRNYEPPSSNFYFEVNDASPIVQVDCFSALRMSVPAIVSSAVSPSKDFIHFSLLFILNSISSRSSLFIMYSSSSSSLFVMNSISSSSSLFIMYSSSSSLFVMNSISFSSSIITITLINSKGSQKRCKGPSYNEFFITMEYMRTYESPEVYE</sequence>
<dbReference type="STRING" id="3469.A0A4Y7ITV4"/>
<dbReference type="GO" id="GO:0004559">
    <property type="term" value="F:alpha-mannosidase activity"/>
    <property type="evidence" value="ECO:0007669"/>
    <property type="project" value="InterPro"/>
</dbReference>
<dbReference type="Gene3D" id="3.20.110.10">
    <property type="entry name" value="Glycoside hydrolase 38, N terminal domain"/>
    <property type="match status" value="1"/>
</dbReference>
<evidence type="ECO:0000259" key="1">
    <source>
        <dbReference type="Pfam" id="PF01074"/>
    </source>
</evidence>
<dbReference type="EMBL" id="CM010716">
    <property type="protein sequence ID" value="RZC50865.1"/>
    <property type="molecule type" value="Genomic_DNA"/>
</dbReference>
<keyword evidence="3" id="KW-1185">Reference proteome</keyword>
<dbReference type="Proteomes" id="UP000316621">
    <property type="component" value="Chromosome 2"/>
</dbReference>
<dbReference type="SUPFAM" id="SSF88713">
    <property type="entry name" value="Glycoside hydrolase/deacetylase"/>
    <property type="match status" value="1"/>
</dbReference>
<proteinExistence type="predicted"/>
<evidence type="ECO:0000313" key="3">
    <source>
        <dbReference type="Proteomes" id="UP000316621"/>
    </source>
</evidence>
<name>A0A4Y7ITV4_PAPSO</name>
<dbReference type="Gramene" id="RZC50865">
    <property type="protein sequence ID" value="RZC50865"/>
    <property type="gene ID" value="C5167_019289"/>
</dbReference>
<dbReference type="InterPro" id="IPR027291">
    <property type="entry name" value="Glyco_hydro_38_N_sf"/>
</dbReference>
<gene>
    <name evidence="2" type="ORF">C5167_019289</name>
</gene>
<organism evidence="2 3">
    <name type="scientific">Papaver somniferum</name>
    <name type="common">Opium poppy</name>
    <dbReference type="NCBI Taxonomy" id="3469"/>
    <lineage>
        <taxon>Eukaryota</taxon>
        <taxon>Viridiplantae</taxon>
        <taxon>Streptophyta</taxon>
        <taxon>Embryophyta</taxon>
        <taxon>Tracheophyta</taxon>
        <taxon>Spermatophyta</taxon>
        <taxon>Magnoliopsida</taxon>
        <taxon>Ranunculales</taxon>
        <taxon>Papaveraceae</taxon>
        <taxon>Papaveroideae</taxon>
        <taxon>Papaver</taxon>
    </lineage>
</organism>
<dbReference type="InterPro" id="IPR011330">
    <property type="entry name" value="Glyco_hydro/deAcase_b/a-brl"/>
</dbReference>
<dbReference type="PANTHER" id="PTHR11607:SF67">
    <property type="entry name" value="ALPHA-MANNOSIDASE"/>
    <property type="match status" value="1"/>
</dbReference>
<dbReference type="PANTHER" id="PTHR11607">
    <property type="entry name" value="ALPHA-MANNOSIDASE"/>
    <property type="match status" value="1"/>
</dbReference>
<dbReference type="AlphaFoldDB" id="A0A4Y7ITV4"/>
<dbReference type="InterPro" id="IPR000602">
    <property type="entry name" value="Glyco_hydro_38_N"/>
</dbReference>
<dbReference type="Pfam" id="PF01074">
    <property type="entry name" value="Glyco_hydro_38N"/>
    <property type="match status" value="1"/>
</dbReference>
<feature type="domain" description="Glycoside hydrolase family 38 N-terminal" evidence="1">
    <location>
        <begin position="26"/>
        <end position="88"/>
    </location>
</feature>
<reference evidence="2 3" key="1">
    <citation type="journal article" date="2018" name="Science">
        <title>The opium poppy genome and morphinan production.</title>
        <authorList>
            <person name="Guo L."/>
            <person name="Winzer T."/>
            <person name="Yang X."/>
            <person name="Li Y."/>
            <person name="Ning Z."/>
            <person name="He Z."/>
            <person name="Teodor R."/>
            <person name="Lu Y."/>
            <person name="Bowser T.A."/>
            <person name="Graham I.A."/>
            <person name="Ye K."/>
        </authorList>
    </citation>
    <scope>NUCLEOTIDE SEQUENCE [LARGE SCALE GENOMIC DNA]</scope>
    <source>
        <strain evidence="3">cv. HN1</strain>
        <tissue evidence="2">Leaves</tissue>
    </source>
</reference>
<accession>A0A4Y7ITV4</accession>
<dbReference type="InterPro" id="IPR050843">
    <property type="entry name" value="Glycosyl_Hydrlase_38"/>
</dbReference>